<dbReference type="AlphaFoldDB" id="A0A1M5ZL63"/>
<name>A0A1M5ZL63_9FLAO</name>
<dbReference type="Pfam" id="PF03929">
    <property type="entry name" value="PepSY_TM"/>
    <property type="match status" value="1"/>
</dbReference>
<dbReference type="OrthoDB" id="6307929at2"/>
<dbReference type="PANTHER" id="PTHR34219">
    <property type="entry name" value="IRON-REGULATED INNER MEMBRANE PROTEIN-RELATED"/>
    <property type="match status" value="1"/>
</dbReference>
<evidence type="ECO:0000313" key="4">
    <source>
        <dbReference type="Proteomes" id="UP000184240"/>
    </source>
</evidence>
<organism evidence="3 4">
    <name type="scientific">Leeuwenhoekiella palythoae</name>
    <dbReference type="NCBI Taxonomy" id="573501"/>
    <lineage>
        <taxon>Bacteria</taxon>
        <taxon>Pseudomonadati</taxon>
        <taxon>Bacteroidota</taxon>
        <taxon>Flavobacteriia</taxon>
        <taxon>Flavobacteriales</taxon>
        <taxon>Flavobacteriaceae</taxon>
        <taxon>Leeuwenhoekiella</taxon>
    </lineage>
</organism>
<feature type="transmembrane region" description="Helical" evidence="1">
    <location>
        <begin position="12"/>
        <end position="36"/>
    </location>
</feature>
<gene>
    <name evidence="2" type="ORF">DSM01_3269</name>
    <name evidence="3" type="ORF">SAMN04487999_3227</name>
</gene>
<evidence type="ECO:0000256" key="1">
    <source>
        <dbReference type="SAM" id="Phobius"/>
    </source>
</evidence>
<dbReference type="STRING" id="573501.SAMN04487999_3227"/>
<keyword evidence="1" id="KW-0472">Membrane</keyword>
<dbReference type="RefSeq" id="WP_072984826.1">
    <property type="nucleotide sequence ID" value="NZ_FQXT01000006.1"/>
</dbReference>
<evidence type="ECO:0000313" key="2">
    <source>
        <dbReference type="EMBL" id="RXG26951.1"/>
    </source>
</evidence>
<keyword evidence="5" id="KW-1185">Reference proteome</keyword>
<reference evidence="3" key="1">
    <citation type="submission" date="2016-11" db="EMBL/GenBank/DDBJ databases">
        <authorList>
            <person name="Jaros S."/>
            <person name="Januszkiewicz K."/>
            <person name="Wedrychowicz H."/>
        </authorList>
    </citation>
    <scope>NUCLEOTIDE SEQUENCE [LARGE SCALE GENOMIC DNA]</scope>
    <source>
        <strain evidence="3">DSM 19859</strain>
    </source>
</reference>
<feature type="transmembrane region" description="Helical" evidence="1">
    <location>
        <begin position="395"/>
        <end position="415"/>
    </location>
</feature>
<evidence type="ECO:0000313" key="3">
    <source>
        <dbReference type="EMBL" id="SHI24970.1"/>
    </source>
</evidence>
<dbReference type="Proteomes" id="UP000184240">
    <property type="component" value="Unassembled WGS sequence"/>
</dbReference>
<sequence length="536" mass="61598">MGQRLYNVFFHTHTISGIVISALLYVIFFTGSISFLRDEINAWERNEPIKSAYFSTIDFDQALNELSTDKPLYGRDLMFNHRYFERRLGATMTKSKDTTIQDAPQRGRRGNFFYMDMDTFKKEDYTSNYSLGEFFYRLHFFAQLNFFSRSGYYLSGFVAFFFLFAVITGVIVHWKKIIPSFYVFRPKGKWKNIWTDAHVALGMIGLPYQFMFALTGCFLIIGYMVMFPPVQSFIYGDDVQAFTKDIQYEENPTYEFTYQPLETVPSINDFVARTLNKWPDIKLTALDVINYGDQSMHVKIYGAPDFDQKLLGTGHITYRVQDGQVVNTKDPYGKISYAEGSLNLLRRLHYGDFGGYGMKLIYLLLGFITCFVILSGVLIWLVARDKKHVAPAKRIFNKWLVHIYMAACLSLYPVTAATFTAIKVFGTDLGDTRQIFMYHVFFYSWLGLSLVLIALRNNYLINKICLILGSILALSVPVANGLVTGNWPWVSWSSGFSQIFVVDLFWILMSLSSIAVVFKLKNKDTSKASTVKRSPA</sequence>
<feature type="transmembrane region" description="Helical" evidence="1">
    <location>
        <begin position="360"/>
        <end position="383"/>
    </location>
</feature>
<dbReference type="InterPro" id="IPR005625">
    <property type="entry name" value="PepSY-ass_TM"/>
</dbReference>
<reference evidence="4" key="2">
    <citation type="submission" date="2016-11" db="EMBL/GenBank/DDBJ databases">
        <authorList>
            <person name="Varghese N."/>
            <person name="Submissions S."/>
        </authorList>
    </citation>
    <scope>NUCLEOTIDE SEQUENCE [LARGE SCALE GENOMIC DNA]</scope>
    <source>
        <strain evidence="4">DSM 19859</strain>
    </source>
</reference>
<feature type="transmembrane region" description="Helical" evidence="1">
    <location>
        <begin position="495"/>
        <end position="518"/>
    </location>
</feature>
<proteinExistence type="predicted"/>
<accession>A0A1M5ZL63</accession>
<evidence type="ECO:0000313" key="5">
    <source>
        <dbReference type="Proteomes" id="UP000290037"/>
    </source>
</evidence>
<keyword evidence="1" id="KW-0812">Transmembrane</keyword>
<dbReference type="EMBL" id="FQXT01000006">
    <property type="protein sequence ID" value="SHI24970.1"/>
    <property type="molecule type" value="Genomic_DNA"/>
</dbReference>
<feature type="transmembrane region" description="Helical" evidence="1">
    <location>
        <begin position="152"/>
        <end position="172"/>
    </location>
</feature>
<dbReference type="Proteomes" id="UP000290037">
    <property type="component" value="Unassembled WGS sequence"/>
</dbReference>
<feature type="transmembrane region" description="Helical" evidence="1">
    <location>
        <begin position="193"/>
        <end position="226"/>
    </location>
</feature>
<keyword evidence="1" id="KW-1133">Transmembrane helix</keyword>
<feature type="transmembrane region" description="Helical" evidence="1">
    <location>
        <begin position="435"/>
        <end position="455"/>
    </location>
</feature>
<feature type="transmembrane region" description="Helical" evidence="1">
    <location>
        <begin position="464"/>
        <end position="483"/>
    </location>
</feature>
<protein>
    <submittedName>
        <fullName evidence="2 3">Iron-regulated membrane protein</fullName>
    </submittedName>
</protein>
<reference evidence="2 5" key="3">
    <citation type="submission" date="2018-07" db="EMBL/GenBank/DDBJ databases">
        <title>Leeuwenhoekiella genomics.</title>
        <authorList>
            <person name="Tahon G."/>
            <person name="Willems A."/>
        </authorList>
    </citation>
    <scope>NUCLEOTIDE SEQUENCE [LARGE SCALE GENOMIC DNA]</scope>
    <source>
        <strain evidence="2 5">LMG 24856</strain>
    </source>
</reference>
<dbReference type="PANTHER" id="PTHR34219:SF4">
    <property type="entry name" value="PEPSY DOMAIN-CONTAINING PROTEIN"/>
    <property type="match status" value="1"/>
</dbReference>
<dbReference type="EMBL" id="QOVN01000010">
    <property type="protein sequence ID" value="RXG26951.1"/>
    <property type="molecule type" value="Genomic_DNA"/>
</dbReference>